<proteinExistence type="predicted"/>
<sequence length="210" mass="22931">MDRSRKSASACDRARTSPWLVVVLKDRDGVEGRLAGPVAARAAIGAFEQGQHLAGTELEQSFAGVIHLRVARLDRDAVELAVAIFEQDRHLILRQILRGEIRHPSRGAAHGRDGLLRQGCAMLGDDRFHIGDDMGLGDQGARLTIKRRHRGDGLRRQAEGEVADAVMRGDQPVGIHVFSLGAGDCRRQKRGAKNDGPKERPHDLSHCPSP</sequence>
<organism evidence="2 3">
    <name type="scientific">Mesorhizobium retamae</name>
    <dbReference type="NCBI Taxonomy" id="2912854"/>
    <lineage>
        <taxon>Bacteria</taxon>
        <taxon>Pseudomonadati</taxon>
        <taxon>Pseudomonadota</taxon>
        <taxon>Alphaproteobacteria</taxon>
        <taxon>Hyphomicrobiales</taxon>
        <taxon>Phyllobacteriaceae</taxon>
        <taxon>Mesorhizobium</taxon>
    </lineage>
</organism>
<keyword evidence="3" id="KW-1185">Reference proteome</keyword>
<evidence type="ECO:0000313" key="3">
    <source>
        <dbReference type="Proteomes" id="UP001201701"/>
    </source>
</evidence>
<comment type="caution">
    <text evidence="2">The sequence shown here is derived from an EMBL/GenBank/DDBJ whole genome shotgun (WGS) entry which is preliminary data.</text>
</comment>
<evidence type="ECO:0000313" key="2">
    <source>
        <dbReference type="EMBL" id="MCG7509258.1"/>
    </source>
</evidence>
<dbReference type="Proteomes" id="UP001201701">
    <property type="component" value="Unassembled WGS sequence"/>
</dbReference>
<accession>A0ABS9QP85</accession>
<feature type="compositionally biased region" description="Basic and acidic residues" evidence="1">
    <location>
        <begin position="192"/>
        <end position="210"/>
    </location>
</feature>
<gene>
    <name evidence="2" type="ORF">L4923_29920</name>
</gene>
<reference evidence="2 3" key="1">
    <citation type="submission" date="2022-02" db="EMBL/GenBank/DDBJ databases">
        <title>Draft genome sequence of Mezorhizobium retamae strain IRAMC:0171 isolated from Retama raetam nodules.</title>
        <authorList>
            <person name="Bengaied R."/>
            <person name="Sbissi I."/>
            <person name="Huber K."/>
            <person name="Ghodbane F."/>
            <person name="Nouioui I."/>
            <person name="Tarhouni M."/>
            <person name="Gtari M."/>
        </authorList>
    </citation>
    <scope>NUCLEOTIDE SEQUENCE [LARGE SCALE GENOMIC DNA]</scope>
    <source>
        <strain evidence="2 3">IRAMC:0171</strain>
    </source>
</reference>
<evidence type="ECO:0000256" key="1">
    <source>
        <dbReference type="SAM" id="MobiDB-lite"/>
    </source>
</evidence>
<dbReference type="EMBL" id="JAKREW010000083">
    <property type="protein sequence ID" value="MCG7509258.1"/>
    <property type="molecule type" value="Genomic_DNA"/>
</dbReference>
<name>A0ABS9QP85_9HYPH</name>
<dbReference type="RefSeq" id="WP_239370752.1">
    <property type="nucleotide sequence ID" value="NZ_JAKREW010000083.1"/>
</dbReference>
<feature type="region of interest" description="Disordered" evidence="1">
    <location>
        <begin position="186"/>
        <end position="210"/>
    </location>
</feature>
<protein>
    <submittedName>
        <fullName evidence="2">Uncharacterized protein</fullName>
    </submittedName>
</protein>